<protein>
    <recommendedName>
        <fullName evidence="5">Retrotransposon gag domain-containing protein</fullName>
    </recommendedName>
</protein>
<name>A0A180G003_PUCT1</name>
<reference evidence="3" key="4">
    <citation type="submission" date="2025-05" db="UniProtKB">
        <authorList>
            <consortium name="EnsemblFungi"/>
        </authorList>
    </citation>
    <scope>IDENTIFICATION</scope>
    <source>
        <strain evidence="3">isolate 1-1 / race 1 (BBBD)</strain>
    </source>
</reference>
<evidence type="ECO:0000313" key="3">
    <source>
        <dbReference type="EnsemblFungi" id="PTTG_30214-t43_1-p1"/>
    </source>
</evidence>
<reference evidence="2" key="1">
    <citation type="submission" date="2009-11" db="EMBL/GenBank/DDBJ databases">
        <authorList>
            <consortium name="The Broad Institute Genome Sequencing Platform"/>
            <person name="Ward D."/>
            <person name="Feldgarden M."/>
            <person name="Earl A."/>
            <person name="Young S.K."/>
            <person name="Zeng Q."/>
            <person name="Koehrsen M."/>
            <person name="Alvarado L."/>
            <person name="Berlin A."/>
            <person name="Bochicchio J."/>
            <person name="Borenstein D."/>
            <person name="Chapman S.B."/>
            <person name="Chen Z."/>
            <person name="Engels R."/>
            <person name="Freedman E."/>
            <person name="Gellesch M."/>
            <person name="Goldberg J."/>
            <person name="Griggs A."/>
            <person name="Gujja S."/>
            <person name="Heilman E."/>
            <person name="Heiman D."/>
            <person name="Hepburn T."/>
            <person name="Howarth C."/>
            <person name="Jen D."/>
            <person name="Larson L."/>
            <person name="Lewis B."/>
            <person name="Mehta T."/>
            <person name="Park D."/>
            <person name="Pearson M."/>
            <person name="Roberts A."/>
            <person name="Saif S."/>
            <person name="Shea T."/>
            <person name="Shenoy N."/>
            <person name="Sisk P."/>
            <person name="Stolte C."/>
            <person name="Sykes S."/>
            <person name="Thomson T."/>
            <person name="Walk T."/>
            <person name="White J."/>
            <person name="Yandava C."/>
            <person name="Izard J."/>
            <person name="Baranova O.V."/>
            <person name="Blanton J.M."/>
            <person name="Tanner A.C."/>
            <person name="Dewhirst F.E."/>
            <person name="Haas B."/>
            <person name="Nusbaum C."/>
            <person name="Birren B."/>
        </authorList>
    </citation>
    <scope>NUCLEOTIDE SEQUENCE [LARGE SCALE GENOMIC DNA]</scope>
    <source>
        <strain evidence="2">1-1 BBBD Race 1</strain>
    </source>
</reference>
<dbReference type="OrthoDB" id="2507259at2759"/>
<dbReference type="Proteomes" id="UP000005240">
    <property type="component" value="Unassembled WGS sequence"/>
</dbReference>
<evidence type="ECO:0000256" key="1">
    <source>
        <dbReference type="SAM" id="MobiDB-lite"/>
    </source>
</evidence>
<dbReference type="EMBL" id="ADAS02002331">
    <property type="protein sequence ID" value="OAV85878.1"/>
    <property type="molecule type" value="Genomic_DNA"/>
</dbReference>
<reference evidence="2" key="2">
    <citation type="submission" date="2016-05" db="EMBL/GenBank/DDBJ databases">
        <title>Comparative analysis highlights variable genome content of wheat rusts and divergence of the mating loci.</title>
        <authorList>
            <person name="Cuomo C.A."/>
            <person name="Bakkeren G."/>
            <person name="Szabo L."/>
            <person name="Khalil H."/>
            <person name="Joly D."/>
            <person name="Goldberg J."/>
            <person name="Young S."/>
            <person name="Zeng Q."/>
            <person name="Fellers J."/>
        </authorList>
    </citation>
    <scope>NUCLEOTIDE SEQUENCE [LARGE SCALE GENOMIC DNA]</scope>
    <source>
        <strain evidence="2">1-1 BBBD Race 1</strain>
    </source>
</reference>
<keyword evidence="4" id="KW-1185">Reference proteome</keyword>
<dbReference type="EnsemblFungi" id="PTTG_30214-t43_1">
    <property type="protein sequence ID" value="PTTG_30214-t43_1-p1"/>
    <property type="gene ID" value="PTTG_30214"/>
</dbReference>
<dbReference type="AlphaFoldDB" id="A0A180G003"/>
<evidence type="ECO:0000313" key="4">
    <source>
        <dbReference type="Proteomes" id="UP000005240"/>
    </source>
</evidence>
<dbReference type="VEuPathDB" id="FungiDB:PTTG_30214"/>
<evidence type="ECO:0000313" key="2">
    <source>
        <dbReference type="EMBL" id="OAV85878.1"/>
    </source>
</evidence>
<proteinExistence type="predicted"/>
<reference evidence="3 4" key="3">
    <citation type="journal article" date="2017" name="G3 (Bethesda)">
        <title>Comparative analysis highlights variable genome content of wheat rusts and divergence of the mating loci.</title>
        <authorList>
            <person name="Cuomo C.A."/>
            <person name="Bakkeren G."/>
            <person name="Khalil H.B."/>
            <person name="Panwar V."/>
            <person name="Joly D."/>
            <person name="Linning R."/>
            <person name="Sakthikumar S."/>
            <person name="Song X."/>
            <person name="Adiconis X."/>
            <person name="Fan L."/>
            <person name="Goldberg J.M."/>
            <person name="Levin J.Z."/>
            <person name="Young S."/>
            <person name="Zeng Q."/>
            <person name="Anikster Y."/>
            <person name="Bruce M."/>
            <person name="Wang M."/>
            <person name="Yin C."/>
            <person name="McCallum B."/>
            <person name="Szabo L.J."/>
            <person name="Hulbert S."/>
            <person name="Chen X."/>
            <person name="Fellers J.P."/>
        </authorList>
    </citation>
    <scope>NUCLEOTIDE SEQUENCE</scope>
    <source>
        <strain evidence="4">Isolate 1-1 / race 1 (BBBD)</strain>
        <strain evidence="3">isolate 1-1 / race 1 (BBBD)</strain>
    </source>
</reference>
<organism evidence="2">
    <name type="scientific">Puccinia triticina (isolate 1-1 / race 1 (BBBD))</name>
    <name type="common">Brown leaf rust fungus</name>
    <dbReference type="NCBI Taxonomy" id="630390"/>
    <lineage>
        <taxon>Eukaryota</taxon>
        <taxon>Fungi</taxon>
        <taxon>Dikarya</taxon>
        <taxon>Basidiomycota</taxon>
        <taxon>Pucciniomycotina</taxon>
        <taxon>Pucciniomycetes</taxon>
        <taxon>Pucciniales</taxon>
        <taxon>Pucciniaceae</taxon>
        <taxon>Puccinia</taxon>
    </lineage>
</organism>
<feature type="region of interest" description="Disordered" evidence="1">
    <location>
        <begin position="179"/>
        <end position="210"/>
    </location>
</feature>
<sequence>MAKICTNQPVTYAEFTSTFESMYYNTEKALGALKQTKLVAHYTHQFVLNAHNLGWEAGTLISQYQQGLKREVRLALVILRVQFTTLDEVTNLALPINNELSGLDTSGANSNATPDPNAMDLSAFCRQPVSDEKARMMHKGLSFKCGQQGHIARGYPGKGKGKVPAKISKLKEELQLWKSGAKRFGKGSGKSKNGAARDRRLSPSQPKGTC</sequence>
<accession>A0A180G003</accession>
<gene>
    <name evidence="2" type="ORF">PTTG_30214</name>
</gene>
<evidence type="ECO:0008006" key="5">
    <source>
        <dbReference type="Google" id="ProtNLM"/>
    </source>
</evidence>